<protein>
    <recommendedName>
        <fullName evidence="5">Gamma tubulin complex component protein N-terminal domain-containing protein</fullName>
    </recommendedName>
</protein>
<name>A0ABR2K4R2_9EUKA</name>
<dbReference type="PANTHER" id="PTHR19302:SF14">
    <property type="entry name" value="GAMMA-TUBULIN COMPLEX COMPONENT 3"/>
    <property type="match status" value="1"/>
</dbReference>
<accession>A0ABR2K4R2</accession>
<gene>
    <name evidence="6" type="ORF">M9Y10_041569</name>
</gene>
<dbReference type="EMBL" id="JAPFFF010000007">
    <property type="protein sequence ID" value="KAK8886109.1"/>
    <property type="molecule type" value="Genomic_DNA"/>
</dbReference>
<dbReference type="PANTHER" id="PTHR19302">
    <property type="entry name" value="GAMMA TUBULIN COMPLEX PROTEIN"/>
    <property type="match status" value="1"/>
</dbReference>
<dbReference type="InterPro" id="IPR007259">
    <property type="entry name" value="GCP"/>
</dbReference>
<keyword evidence="3" id="KW-0493">Microtubule</keyword>
<comment type="subcellular location">
    <subcellularLocation>
        <location evidence="1">Cytoplasm</location>
        <location evidence="1">Cytoskeleton</location>
    </subcellularLocation>
</comment>
<dbReference type="Pfam" id="PF17681">
    <property type="entry name" value="GCP_N_terminal"/>
    <property type="match status" value="1"/>
</dbReference>
<dbReference type="Gene3D" id="1.20.120.1900">
    <property type="entry name" value="Gamma-tubulin complex, C-terminal domain"/>
    <property type="match status" value="1"/>
</dbReference>
<comment type="caution">
    <text evidence="6">The sequence shown here is derived from an EMBL/GenBank/DDBJ whole genome shotgun (WGS) entry which is preliminary data.</text>
</comment>
<sequence>MSYLLREVLLGALGVESDLKWGTSHGELSAIDLKLIPPSAGALIARITDLGMIYKKLEDTTQEQQLNPYCQALYDSIENYLDQYRSTILKADEDINSGLLTTLTGLVAYVEPFQHELQFIGRILDPLIIASPLEKLNKLHEYAIVSPPSVAKKLLSFEYAIQQVLVSQLNGFLFYKQQIPDIFEETKDHRIIFYHNVNATFLPRQLAELLLLIVNVSSHCTDLFNETNPPEFDQLTQWTASMAHTTSTLLAININEQWKDFGIVLRSLVLIGRSDYITIIARKALQPFVSSYDLNNVISKFEDKFDVALEVSTRGITINLKLSPPLDLIITPDHENVLIEIFRVFMKLAVAVESLKDLWVATKKFPQIYTFVGFTLELISVFTEHIIFVAISPPLARLQKAAANITDFLRFQGEFSTFIMNLTAAFPATNPDFQLAVNELSDKVIQMRDLLIGKEKIAKATLKQMQEIIQEVGADINAGAQRIMKILSGNDETGVNLISRLEKLMHCIKATSMKEAK</sequence>
<feature type="domain" description="Gamma tubulin complex component protein N-terminal" evidence="5">
    <location>
        <begin position="5"/>
        <end position="184"/>
    </location>
</feature>
<evidence type="ECO:0000259" key="5">
    <source>
        <dbReference type="Pfam" id="PF17681"/>
    </source>
</evidence>
<dbReference type="InterPro" id="IPR042241">
    <property type="entry name" value="GCP_C_sf"/>
</dbReference>
<proteinExistence type="predicted"/>
<evidence type="ECO:0000313" key="6">
    <source>
        <dbReference type="EMBL" id="KAK8886109.1"/>
    </source>
</evidence>
<reference evidence="6 7" key="1">
    <citation type="submission" date="2024-04" db="EMBL/GenBank/DDBJ databases">
        <title>Tritrichomonas musculus Genome.</title>
        <authorList>
            <person name="Alves-Ferreira E."/>
            <person name="Grigg M."/>
            <person name="Lorenzi H."/>
            <person name="Galac M."/>
        </authorList>
    </citation>
    <scope>NUCLEOTIDE SEQUENCE [LARGE SCALE GENOMIC DNA]</scope>
    <source>
        <strain evidence="6 7">EAF2021</strain>
    </source>
</reference>
<keyword evidence="2" id="KW-0963">Cytoplasm</keyword>
<keyword evidence="4" id="KW-0206">Cytoskeleton</keyword>
<evidence type="ECO:0000256" key="3">
    <source>
        <dbReference type="ARBA" id="ARBA00022701"/>
    </source>
</evidence>
<keyword evidence="7" id="KW-1185">Reference proteome</keyword>
<evidence type="ECO:0000313" key="7">
    <source>
        <dbReference type="Proteomes" id="UP001470230"/>
    </source>
</evidence>
<evidence type="ECO:0000256" key="4">
    <source>
        <dbReference type="ARBA" id="ARBA00023212"/>
    </source>
</evidence>
<dbReference type="InterPro" id="IPR041470">
    <property type="entry name" value="GCP_N"/>
</dbReference>
<dbReference type="Proteomes" id="UP001470230">
    <property type="component" value="Unassembled WGS sequence"/>
</dbReference>
<evidence type="ECO:0000256" key="1">
    <source>
        <dbReference type="ARBA" id="ARBA00004245"/>
    </source>
</evidence>
<organism evidence="6 7">
    <name type="scientific">Tritrichomonas musculus</name>
    <dbReference type="NCBI Taxonomy" id="1915356"/>
    <lineage>
        <taxon>Eukaryota</taxon>
        <taxon>Metamonada</taxon>
        <taxon>Parabasalia</taxon>
        <taxon>Tritrichomonadida</taxon>
        <taxon>Tritrichomonadidae</taxon>
        <taxon>Tritrichomonas</taxon>
    </lineage>
</organism>
<evidence type="ECO:0000256" key="2">
    <source>
        <dbReference type="ARBA" id="ARBA00022490"/>
    </source>
</evidence>